<reference evidence="3" key="1">
    <citation type="submission" date="2016-10" db="EMBL/GenBank/DDBJ databases">
        <authorList>
            <person name="Varghese N."/>
            <person name="Submissions S."/>
        </authorList>
    </citation>
    <scope>NUCLEOTIDE SEQUENCE [LARGE SCALE GENOMIC DNA]</scope>
    <source>
        <strain evidence="3">DSM 16995</strain>
    </source>
</reference>
<proteinExistence type="predicted"/>
<keyword evidence="3" id="KW-1185">Reference proteome</keyword>
<dbReference type="PANTHER" id="PTHR35532">
    <property type="entry name" value="SIMILAR TO POLYHYDROXYALKANOATE DEPOLYMERASE"/>
    <property type="match status" value="1"/>
</dbReference>
<evidence type="ECO:0000313" key="2">
    <source>
        <dbReference type="EMBL" id="SDK90226.1"/>
    </source>
</evidence>
<evidence type="ECO:0000313" key="3">
    <source>
        <dbReference type="Proteomes" id="UP000199053"/>
    </source>
</evidence>
<dbReference type="EMBL" id="FNGA01000002">
    <property type="protein sequence ID" value="SDK90226.1"/>
    <property type="molecule type" value="Genomic_DNA"/>
</dbReference>
<dbReference type="RefSeq" id="WP_244512226.1">
    <property type="nucleotide sequence ID" value="NZ_FNGA01000002.1"/>
</dbReference>
<dbReference type="InterPro" id="IPR008969">
    <property type="entry name" value="CarboxyPept-like_regulatory"/>
</dbReference>
<dbReference type="AlphaFoldDB" id="A0A1G9FP82"/>
<dbReference type="Pfam" id="PF01841">
    <property type="entry name" value="Transglut_core"/>
    <property type="match status" value="1"/>
</dbReference>
<dbReference type="SUPFAM" id="SSF54001">
    <property type="entry name" value="Cysteine proteinases"/>
    <property type="match status" value="2"/>
</dbReference>
<dbReference type="STRING" id="246191.SAMN05660337_1642"/>
<sequence length="769" mass="85981">MQQNLPAEVYAMTGCPPLCYACAMSNRNKSTLPAVLSICLCVILFTQGCTSLRQSKTLYSPYTQKIETVLDTAGENRAQIEIFLNTFDNNPEKQQSAEFITANLPPCDSATLSGDLLIENLEYAFLARESTSWGNNVSWADFQNYVLPHRVSQEEAVKWRKLFYQELLPIVSKCETIEEAVLAVNLWCFSKTGFKSTQRWDQNPLMTINRGYGRCEEAVIFTICALRSVGIPARQAMVPAWQHSNDNHTWTEVLINGKWHYLESANPDYGLDHAWFTGSARKAPLVISYAYGDVLHPKFPVLARRIGCTLLNTTSMYAPASRAEVIVTDKNNNPISEVTVYFSVFNYASFRPVTAKQTDAEGKISIILGPGSVLVSAKHDNATAFAASTWIPGEETSRKNIQIKLTPDNTPEGTILFRFNYKDELAQTAPVKNSEGTKKLEFDALKKDRLTKFEGMVKGAEIFDPVLSASIGKAGLNTPDILEALNSCTENSRPFMAETVRRMDTADLIKINSKDLLSNTGLALEARNDAQKSGLDYDDKIFTQYVLNPRVMYEQLQPWRSILYPKFKLTKGEKIADKIKSLNKFTQNIKAVPRGPLGSSLTPAGVLSSQRATTDEERGIFAVAAFRSAGIPAKYLDEQGWVELYNGQKWIPFYPRHADLTGNQNATAKSTAYYSNWLTFKFGLKDFPESSKPPQYFKDFTISTLNDAAFFQIVEKTVLGTCNDKNIWEMSVPSGDYYLISGKRNQYGEPIISVTPLKARIGNIHTTTE</sequence>
<dbReference type="Gene3D" id="3.10.620.30">
    <property type="match status" value="1"/>
</dbReference>
<protein>
    <submittedName>
        <fullName evidence="2">Transglutaminase-like superfamily protein</fullName>
    </submittedName>
</protein>
<gene>
    <name evidence="2" type="ORF">SAMN05660337_1642</name>
</gene>
<accession>A0A1G9FP82</accession>
<dbReference type="InterPro" id="IPR038765">
    <property type="entry name" value="Papain-like_cys_pep_sf"/>
</dbReference>
<name>A0A1G9FP82_9BACT</name>
<dbReference type="PANTHER" id="PTHR35532:SF5">
    <property type="entry name" value="CARBOHYDRATE-BINDING DOMAIN-CONTAINING PROTEIN"/>
    <property type="match status" value="1"/>
</dbReference>
<dbReference type="Gene3D" id="2.60.40.1120">
    <property type="entry name" value="Carboxypeptidase-like, regulatory domain"/>
    <property type="match status" value="1"/>
</dbReference>
<evidence type="ECO:0000259" key="1">
    <source>
        <dbReference type="SMART" id="SM00460"/>
    </source>
</evidence>
<dbReference type="SMART" id="SM00460">
    <property type="entry name" value="TGc"/>
    <property type="match status" value="1"/>
</dbReference>
<dbReference type="SUPFAM" id="SSF49464">
    <property type="entry name" value="Carboxypeptidase regulatory domain-like"/>
    <property type="match status" value="1"/>
</dbReference>
<organism evidence="2 3">
    <name type="scientific">Maridesulfovibrio ferrireducens</name>
    <dbReference type="NCBI Taxonomy" id="246191"/>
    <lineage>
        <taxon>Bacteria</taxon>
        <taxon>Pseudomonadati</taxon>
        <taxon>Thermodesulfobacteriota</taxon>
        <taxon>Desulfovibrionia</taxon>
        <taxon>Desulfovibrionales</taxon>
        <taxon>Desulfovibrionaceae</taxon>
        <taxon>Maridesulfovibrio</taxon>
    </lineage>
</organism>
<dbReference type="InterPro" id="IPR002931">
    <property type="entry name" value="Transglutaminase-like"/>
</dbReference>
<feature type="domain" description="Transglutaminase-like" evidence="1">
    <location>
        <begin position="207"/>
        <end position="266"/>
    </location>
</feature>
<dbReference type="Proteomes" id="UP000199053">
    <property type="component" value="Unassembled WGS sequence"/>
</dbReference>